<comment type="catalytic activity">
    <reaction evidence="11">
        <text>L-threonine + hydrogencarbonate + ATP = L-threonylcarbamoyladenylate + diphosphate + H2O</text>
        <dbReference type="Rhea" id="RHEA:36407"/>
        <dbReference type="ChEBI" id="CHEBI:15377"/>
        <dbReference type="ChEBI" id="CHEBI:17544"/>
        <dbReference type="ChEBI" id="CHEBI:30616"/>
        <dbReference type="ChEBI" id="CHEBI:33019"/>
        <dbReference type="ChEBI" id="CHEBI:57926"/>
        <dbReference type="ChEBI" id="CHEBI:73682"/>
        <dbReference type="EC" id="2.7.7.87"/>
    </reaction>
</comment>
<feature type="compositionally biased region" description="Low complexity" evidence="12">
    <location>
        <begin position="23"/>
        <end position="34"/>
    </location>
</feature>
<evidence type="ECO:0000256" key="11">
    <source>
        <dbReference type="ARBA" id="ARBA00048366"/>
    </source>
</evidence>
<dbReference type="GO" id="GO:0005524">
    <property type="term" value="F:ATP binding"/>
    <property type="evidence" value="ECO:0007669"/>
    <property type="project" value="UniProtKB-KW"/>
</dbReference>
<dbReference type="InterPro" id="IPR050156">
    <property type="entry name" value="TC-AMP_synthase_SUA5"/>
</dbReference>
<dbReference type="InterPro" id="IPR017945">
    <property type="entry name" value="DHBP_synth_RibB-like_a/b_dom"/>
</dbReference>
<evidence type="ECO:0000256" key="12">
    <source>
        <dbReference type="SAM" id="MobiDB-lite"/>
    </source>
</evidence>
<evidence type="ECO:0000256" key="10">
    <source>
        <dbReference type="ARBA" id="ARBA00029774"/>
    </source>
</evidence>
<dbReference type="InterPro" id="IPR005145">
    <property type="entry name" value="Sua5_C"/>
</dbReference>
<evidence type="ECO:0000256" key="9">
    <source>
        <dbReference type="ARBA" id="ARBA00022840"/>
    </source>
</evidence>
<keyword evidence="6" id="KW-0819">tRNA processing</keyword>
<gene>
    <name evidence="14" type="ORF">ThesuDRAFT_02412</name>
</gene>
<dbReference type="GO" id="GO:0008033">
    <property type="term" value="P:tRNA processing"/>
    <property type="evidence" value="ECO:0007669"/>
    <property type="project" value="UniProtKB-KW"/>
</dbReference>
<dbReference type="PANTHER" id="PTHR17490:SF16">
    <property type="entry name" value="THREONYLCARBAMOYL-AMP SYNTHASE"/>
    <property type="match status" value="1"/>
</dbReference>
<comment type="subcellular location">
    <subcellularLocation>
        <location evidence="1">Cytoplasm</location>
    </subcellularLocation>
</comment>
<evidence type="ECO:0000256" key="3">
    <source>
        <dbReference type="ARBA" id="ARBA00012584"/>
    </source>
</evidence>
<keyword evidence="9" id="KW-0067">ATP-binding</keyword>
<reference evidence="14" key="1">
    <citation type="submission" date="2010-10" db="EMBL/GenBank/DDBJ databases">
        <authorList>
            <consortium name="US DOE Joint Genome Institute (JGI-PGF)"/>
            <person name="Lucas S."/>
            <person name="Copeland A."/>
            <person name="Lapidus A."/>
            <person name="Bruce D."/>
            <person name="Goodwin L."/>
            <person name="Pitluck S."/>
            <person name="Kyrpides N."/>
            <person name="Mavromatis K."/>
            <person name="Detter J.C."/>
            <person name="Han C."/>
            <person name="Land M."/>
            <person name="Hauser L."/>
            <person name="Markowitz V."/>
            <person name="Cheng J.-F."/>
            <person name="Hugenholtz P."/>
            <person name="Woyke T."/>
            <person name="Wu D."/>
            <person name="Pukall R."/>
            <person name="Wahrenburg C."/>
            <person name="Brambilla E."/>
            <person name="Klenk H.-P."/>
            <person name="Eisen J.A."/>
        </authorList>
    </citation>
    <scope>NUCLEOTIDE SEQUENCE [LARGE SCALE GENOMIC DNA]</scope>
    <source>
        <strain evidence="14">DSM 13965</strain>
    </source>
</reference>
<feature type="region of interest" description="Disordered" evidence="12">
    <location>
        <begin position="348"/>
        <end position="416"/>
    </location>
</feature>
<dbReference type="SUPFAM" id="SSF55821">
    <property type="entry name" value="YrdC/RibB"/>
    <property type="match status" value="1"/>
</dbReference>
<comment type="caution">
    <text evidence="14">The sequence shown here is derived from an EMBL/GenBank/DDBJ whole genome shotgun (WGS) entry which is preliminary data.</text>
</comment>
<proteinExistence type="inferred from homology"/>
<dbReference type="Gene3D" id="3.40.50.11030">
    <property type="entry name" value="Threonylcarbamoyl-AMP synthase, C-terminal domain"/>
    <property type="match status" value="1"/>
</dbReference>
<dbReference type="Proteomes" id="UP000005710">
    <property type="component" value="Unassembled WGS sequence"/>
</dbReference>
<dbReference type="InterPro" id="IPR038385">
    <property type="entry name" value="Sua5/YwlC_C"/>
</dbReference>
<evidence type="ECO:0000256" key="8">
    <source>
        <dbReference type="ARBA" id="ARBA00022741"/>
    </source>
</evidence>
<feature type="compositionally biased region" description="Low complexity" evidence="12">
    <location>
        <begin position="368"/>
        <end position="388"/>
    </location>
</feature>
<dbReference type="Pfam" id="PF01300">
    <property type="entry name" value="Sua5_yciO_yrdC"/>
    <property type="match status" value="1"/>
</dbReference>
<dbReference type="STRING" id="867903.ThesuDRAFT_02412"/>
<dbReference type="InterPro" id="IPR006070">
    <property type="entry name" value="Sua5-like_dom"/>
</dbReference>
<name>K6QDD0_9FIRM</name>
<dbReference type="GO" id="GO:0005737">
    <property type="term" value="C:cytoplasm"/>
    <property type="evidence" value="ECO:0007669"/>
    <property type="project" value="UniProtKB-SubCell"/>
</dbReference>
<dbReference type="GO" id="GO:0003725">
    <property type="term" value="F:double-stranded RNA binding"/>
    <property type="evidence" value="ECO:0007669"/>
    <property type="project" value="InterPro"/>
</dbReference>
<dbReference type="FunFam" id="3.90.870.10:FF:000009">
    <property type="entry name" value="Threonylcarbamoyl-AMP synthase, putative"/>
    <property type="match status" value="1"/>
</dbReference>
<organism evidence="14 15">
    <name type="scientific">Thermaerobacter subterraneus DSM 13965</name>
    <dbReference type="NCBI Taxonomy" id="867903"/>
    <lineage>
        <taxon>Bacteria</taxon>
        <taxon>Bacillati</taxon>
        <taxon>Bacillota</taxon>
        <taxon>Clostridia</taxon>
        <taxon>Eubacteriales</taxon>
        <taxon>Clostridiales Family XVII. Incertae Sedis</taxon>
        <taxon>Thermaerobacter</taxon>
    </lineage>
</organism>
<feature type="region of interest" description="Disordered" evidence="12">
    <location>
        <begin position="1"/>
        <end position="69"/>
    </location>
</feature>
<reference evidence="14" key="2">
    <citation type="submission" date="2012-10" db="EMBL/GenBank/DDBJ databases">
        <title>Improved high-quality draft of Thermaerobacter subterraneus C21, DSM 13965.</title>
        <authorList>
            <consortium name="DOE Joint Genome Institute"/>
            <person name="Eisen J."/>
            <person name="Huntemann M."/>
            <person name="Wei C.-L."/>
            <person name="Han J."/>
            <person name="Detter J.C."/>
            <person name="Han C."/>
            <person name="Tapia R."/>
            <person name="Chen A."/>
            <person name="Kyrpides N."/>
            <person name="Mavromatis K."/>
            <person name="Markowitz V."/>
            <person name="Szeto E."/>
            <person name="Ivanova N."/>
            <person name="Mikhailova N."/>
            <person name="Ovchinnikova G."/>
            <person name="Pagani I."/>
            <person name="Pati A."/>
            <person name="Goodwin L."/>
            <person name="Nordberg H.P."/>
            <person name="Cantor M.N."/>
            <person name="Hua S.X."/>
            <person name="Woyke T."/>
            <person name="Eisen J."/>
            <person name="Klenk H.-P."/>
        </authorList>
    </citation>
    <scope>NUCLEOTIDE SEQUENCE [LARGE SCALE GENOMIC DNA]</scope>
    <source>
        <strain evidence="14">DSM 13965</strain>
    </source>
</reference>
<dbReference type="GO" id="GO:0061710">
    <property type="term" value="F:L-threonylcarbamoyladenylate synthase"/>
    <property type="evidence" value="ECO:0007669"/>
    <property type="project" value="UniProtKB-EC"/>
</dbReference>
<dbReference type="GO" id="GO:0006450">
    <property type="term" value="P:regulation of translational fidelity"/>
    <property type="evidence" value="ECO:0007669"/>
    <property type="project" value="TreeGrafter"/>
</dbReference>
<keyword evidence="4" id="KW-0963">Cytoplasm</keyword>
<evidence type="ECO:0000256" key="4">
    <source>
        <dbReference type="ARBA" id="ARBA00022490"/>
    </source>
</evidence>
<feature type="compositionally biased region" description="Gly residues" evidence="12">
    <location>
        <begin position="389"/>
        <end position="408"/>
    </location>
</feature>
<dbReference type="Gene3D" id="3.90.870.10">
    <property type="entry name" value="DHBP synthase"/>
    <property type="match status" value="1"/>
</dbReference>
<dbReference type="PANTHER" id="PTHR17490">
    <property type="entry name" value="SUA5"/>
    <property type="match status" value="1"/>
</dbReference>
<dbReference type="AlphaFoldDB" id="K6QDD0"/>
<evidence type="ECO:0000313" key="14">
    <source>
        <dbReference type="EMBL" id="EKP94671.1"/>
    </source>
</evidence>
<evidence type="ECO:0000256" key="6">
    <source>
        <dbReference type="ARBA" id="ARBA00022694"/>
    </source>
</evidence>
<dbReference type="HOGENOM" id="CLU_031397_0_0_9"/>
<evidence type="ECO:0000256" key="1">
    <source>
        <dbReference type="ARBA" id="ARBA00004496"/>
    </source>
</evidence>
<evidence type="ECO:0000256" key="7">
    <source>
        <dbReference type="ARBA" id="ARBA00022695"/>
    </source>
</evidence>
<dbReference type="NCBIfam" id="TIGR00057">
    <property type="entry name" value="L-threonylcarbamoyladenylate synthase"/>
    <property type="match status" value="1"/>
</dbReference>
<dbReference type="Pfam" id="PF03481">
    <property type="entry name" value="Sua5_C"/>
    <property type="match status" value="1"/>
</dbReference>
<feature type="domain" description="YrdC-like" evidence="13">
    <location>
        <begin position="77"/>
        <end position="264"/>
    </location>
</feature>
<evidence type="ECO:0000256" key="2">
    <source>
        <dbReference type="ARBA" id="ARBA00007663"/>
    </source>
</evidence>
<evidence type="ECO:0000256" key="5">
    <source>
        <dbReference type="ARBA" id="ARBA00022679"/>
    </source>
</evidence>
<evidence type="ECO:0000259" key="13">
    <source>
        <dbReference type="PROSITE" id="PS51163"/>
    </source>
</evidence>
<keyword evidence="15" id="KW-1185">Reference proteome</keyword>
<dbReference type="GO" id="GO:0000049">
    <property type="term" value="F:tRNA binding"/>
    <property type="evidence" value="ECO:0007669"/>
    <property type="project" value="TreeGrafter"/>
</dbReference>
<dbReference type="PROSITE" id="PS51163">
    <property type="entry name" value="YRDC"/>
    <property type="match status" value="1"/>
</dbReference>
<accession>K6QDD0</accession>
<comment type="similarity">
    <text evidence="2">Belongs to the SUA5 family.</text>
</comment>
<dbReference type="EC" id="2.7.7.87" evidence="3"/>
<keyword evidence="7" id="KW-0548">Nucleotidyltransferase</keyword>
<feature type="compositionally biased region" description="Gly residues" evidence="12">
    <location>
        <begin position="45"/>
        <end position="62"/>
    </location>
</feature>
<keyword evidence="8" id="KW-0547">Nucleotide-binding</keyword>
<protein>
    <recommendedName>
        <fullName evidence="10">L-threonylcarbamoyladenylate synthase</fullName>
        <ecNumber evidence="3">2.7.7.87</ecNumber>
    </recommendedName>
    <alternativeName>
        <fullName evidence="10">L-threonylcarbamoyladenylate synthase</fullName>
    </alternativeName>
</protein>
<keyword evidence="5" id="KW-0808">Transferase</keyword>
<dbReference type="EMBL" id="AENY02000003">
    <property type="protein sequence ID" value="EKP94671.1"/>
    <property type="molecule type" value="Genomic_DNA"/>
</dbReference>
<dbReference type="eggNOG" id="COG0009">
    <property type="taxonomic scope" value="Bacteria"/>
</dbReference>
<sequence length="493" mass="49379">MDGLNRPPADPPPAAPGRKTGRPARAAGPQARSRLAGEGTRAAGGLPGASGRAGGREGGPGPGAAWVRLGTDPRQDEAAVRRAGAILRQGGLVAFPTETVYGLGADALNPRAVARIFAAKGRPADNPLIVHVTGPEQAGPELVASWPEAGRRLAERFWPGPLTLVLPAGPAVPAVVRAGLPTVAVRCPAHPVAQALIAAAGTPVAAPSANRSGRPSPTRAEDVWADLGPHLDMLLDAGPVPVGVESTVVDVTVWPPRLLRPGGVPAEDLEAVLGVALAAPPVVAAGEAAPAPGMKYRHYAPEAPLALAPDAGAGAVLVRRWLAEGQRVALVGCREDVEALLGQLGAGGRWVPLDEGEGDPRRAGGDPTGEAAGFAAGRAGGEPAAGAGSAPGGGTGPGGATEPGGPEGPGRERAGDFARGPVVLDLGSRHRPDQQARRLFRALRAADALGATRVLALAVPEHGLGRAVMNRLRKAAAGGEVPGDDHPQGAGRL</sequence>
<evidence type="ECO:0000313" key="15">
    <source>
        <dbReference type="Proteomes" id="UP000005710"/>
    </source>
</evidence>